<evidence type="ECO:0000313" key="2">
    <source>
        <dbReference type="EMBL" id="GES40578.1"/>
    </source>
</evidence>
<protein>
    <submittedName>
        <fullName evidence="2">Uncharacterized protein</fullName>
    </submittedName>
</protein>
<name>A0ABQ0YVA8_9NOCA</name>
<organism evidence="2 3">
    <name type="scientific">Rhodococcus aetherivorans</name>
    <dbReference type="NCBI Taxonomy" id="191292"/>
    <lineage>
        <taxon>Bacteria</taxon>
        <taxon>Bacillati</taxon>
        <taxon>Actinomycetota</taxon>
        <taxon>Actinomycetes</taxon>
        <taxon>Mycobacteriales</taxon>
        <taxon>Nocardiaceae</taxon>
        <taxon>Rhodococcus</taxon>
    </lineage>
</organism>
<dbReference type="EMBL" id="BLAH01000202">
    <property type="protein sequence ID" value="GES40578.1"/>
    <property type="molecule type" value="Genomic_DNA"/>
</dbReference>
<gene>
    <name evidence="2" type="ORF">RAJCM14343_5869</name>
</gene>
<feature type="compositionally biased region" description="Basic residues" evidence="1">
    <location>
        <begin position="122"/>
        <end position="131"/>
    </location>
</feature>
<proteinExistence type="predicted"/>
<sequence length="131" mass="14291">MWRSSHWREARQSVGYAPGDIAGASPGCRRDRLSGDTHGFIAHTQPPARTGHGDADGLPHHPRVPSRVPDCRRGACAAADPRDRRQLLDLAGGHPAPGPQVHGHRTGPARPRPLRQAPQRLLGRRVRQRCA</sequence>
<accession>A0ABQ0YVA8</accession>
<evidence type="ECO:0000256" key="1">
    <source>
        <dbReference type="SAM" id="MobiDB-lite"/>
    </source>
</evidence>
<feature type="compositionally biased region" description="Basic and acidic residues" evidence="1">
    <location>
        <begin position="1"/>
        <end position="11"/>
    </location>
</feature>
<feature type="region of interest" description="Disordered" evidence="1">
    <location>
        <begin position="1"/>
        <end position="131"/>
    </location>
</feature>
<evidence type="ECO:0000313" key="3">
    <source>
        <dbReference type="Proteomes" id="UP000325466"/>
    </source>
</evidence>
<comment type="caution">
    <text evidence="2">The sequence shown here is derived from an EMBL/GenBank/DDBJ whole genome shotgun (WGS) entry which is preliminary data.</text>
</comment>
<keyword evidence="3" id="KW-1185">Reference proteome</keyword>
<reference evidence="2 3" key="1">
    <citation type="journal article" date="2018" name="Biodegradation">
        <title>1,4-Dioxane degradation characteristics of Rhodococcus aetherivorans JCM 14343.</title>
        <authorList>
            <person name="Inoue D."/>
            <person name="Tsunoda T."/>
            <person name="Yamamoto N."/>
            <person name="Ike M."/>
            <person name="Sei K."/>
        </authorList>
    </citation>
    <scope>NUCLEOTIDE SEQUENCE [LARGE SCALE GENOMIC DNA]</scope>
    <source>
        <strain evidence="2 3">JCM 14343</strain>
    </source>
</reference>
<dbReference type="Proteomes" id="UP000325466">
    <property type="component" value="Unassembled WGS sequence"/>
</dbReference>